<keyword evidence="12" id="KW-1185">Reference proteome</keyword>
<evidence type="ECO:0000256" key="7">
    <source>
        <dbReference type="ARBA" id="ARBA00023242"/>
    </source>
</evidence>
<evidence type="ECO:0000256" key="2">
    <source>
        <dbReference type="ARBA" id="ARBA00022723"/>
    </source>
</evidence>
<feature type="region of interest" description="Disordered" evidence="9">
    <location>
        <begin position="56"/>
        <end position="85"/>
    </location>
</feature>
<feature type="compositionally biased region" description="Basic and acidic residues" evidence="9">
    <location>
        <begin position="1"/>
        <end position="22"/>
    </location>
</feature>
<sequence>MDGIEKHGDSDASKLEEAKAKDEDEDAGVGRLYECSFCKRGFNNAQALGGHMNIHRKDKAKAKQKNQQQETSNNSKDKPRFMQQQVPSFTDRHHHHYQQQIGYQMNYQDYLPSSNPSSQIQNNYSPLSRPDEADLWLRMGASVPAEGGGSNVEETEVDLELRLGHDK</sequence>
<dbReference type="PROSITE" id="PS00028">
    <property type="entry name" value="ZINC_FINGER_C2H2_1"/>
    <property type="match status" value="1"/>
</dbReference>
<keyword evidence="2" id="KW-0479">Metal-binding</keyword>
<dbReference type="GO" id="GO:0008270">
    <property type="term" value="F:zinc ion binding"/>
    <property type="evidence" value="ECO:0007669"/>
    <property type="project" value="UniProtKB-KW"/>
</dbReference>
<dbReference type="AlphaFoldDB" id="A0ABD1FV59"/>
<dbReference type="GO" id="GO:0005634">
    <property type="term" value="C:nucleus"/>
    <property type="evidence" value="ECO:0007669"/>
    <property type="project" value="UniProtKB-SubCell"/>
</dbReference>
<feature type="domain" description="C2H2-type" evidence="10">
    <location>
        <begin position="33"/>
        <end position="60"/>
    </location>
</feature>
<keyword evidence="5" id="KW-0805">Transcription regulation</keyword>
<dbReference type="SUPFAM" id="SSF57667">
    <property type="entry name" value="beta-beta-alpha zinc fingers"/>
    <property type="match status" value="1"/>
</dbReference>
<evidence type="ECO:0000256" key="9">
    <source>
        <dbReference type="SAM" id="MobiDB-lite"/>
    </source>
</evidence>
<dbReference type="InterPro" id="IPR052426">
    <property type="entry name" value="Plant_dev_regulator"/>
</dbReference>
<dbReference type="SMART" id="SM00355">
    <property type="entry name" value="ZnF_C2H2"/>
    <property type="match status" value="1"/>
</dbReference>
<dbReference type="PANTHER" id="PTHR45801:SF111">
    <property type="entry name" value="C2H2 AND C2HC ZINC FINGERS SUPERFAMILY PROTEIN"/>
    <property type="match status" value="1"/>
</dbReference>
<dbReference type="PROSITE" id="PS50157">
    <property type="entry name" value="ZINC_FINGER_C2H2_2"/>
    <property type="match status" value="1"/>
</dbReference>
<organism evidence="11 12">
    <name type="scientific">Salvia divinorum</name>
    <name type="common">Maria pastora</name>
    <name type="synonym">Diviner's sage</name>
    <dbReference type="NCBI Taxonomy" id="28513"/>
    <lineage>
        <taxon>Eukaryota</taxon>
        <taxon>Viridiplantae</taxon>
        <taxon>Streptophyta</taxon>
        <taxon>Embryophyta</taxon>
        <taxon>Tracheophyta</taxon>
        <taxon>Spermatophyta</taxon>
        <taxon>Magnoliopsida</taxon>
        <taxon>eudicotyledons</taxon>
        <taxon>Gunneridae</taxon>
        <taxon>Pentapetalae</taxon>
        <taxon>asterids</taxon>
        <taxon>lamiids</taxon>
        <taxon>Lamiales</taxon>
        <taxon>Lamiaceae</taxon>
        <taxon>Nepetoideae</taxon>
        <taxon>Mentheae</taxon>
        <taxon>Salviinae</taxon>
        <taxon>Salvia</taxon>
        <taxon>Salvia subgen. Calosphace</taxon>
    </lineage>
</organism>
<keyword evidence="4" id="KW-0862">Zinc</keyword>
<feature type="region of interest" description="Disordered" evidence="9">
    <location>
        <begin position="142"/>
        <end position="167"/>
    </location>
</feature>
<dbReference type="Pfam" id="PF13912">
    <property type="entry name" value="zf-C2H2_6"/>
    <property type="match status" value="1"/>
</dbReference>
<dbReference type="EMBL" id="JBEAFC010000011">
    <property type="protein sequence ID" value="KAL1535716.1"/>
    <property type="molecule type" value="Genomic_DNA"/>
</dbReference>
<evidence type="ECO:0000256" key="5">
    <source>
        <dbReference type="ARBA" id="ARBA00023015"/>
    </source>
</evidence>
<comment type="caution">
    <text evidence="11">The sequence shown here is derived from an EMBL/GenBank/DDBJ whole genome shotgun (WGS) entry which is preliminary data.</text>
</comment>
<evidence type="ECO:0000256" key="4">
    <source>
        <dbReference type="ARBA" id="ARBA00022833"/>
    </source>
</evidence>
<evidence type="ECO:0000259" key="10">
    <source>
        <dbReference type="PROSITE" id="PS50157"/>
    </source>
</evidence>
<dbReference type="PANTHER" id="PTHR45801">
    <property type="entry name" value="OS07G0101800 PROTEIN"/>
    <property type="match status" value="1"/>
</dbReference>
<gene>
    <name evidence="11" type="ORF">AAHA92_28466</name>
</gene>
<dbReference type="InterPro" id="IPR013087">
    <property type="entry name" value="Znf_C2H2_type"/>
</dbReference>
<evidence type="ECO:0000256" key="6">
    <source>
        <dbReference type="ARBA" id="ARBA00023163"/>
    </source>
</evidence>
<protein>
    <submittedName>
        <fullName evidence="11">Transcriptional regulator TAC1-like</fullName>
    </submittedName>
</protein>
<accession>A0ABD1FV59</accession>
<proteinExistence type="predicted"/>
<comment type="subcellular location">
    <subcellularLocation>
        <location evidence="1">Nucleus</location>
    </subcellularLocation>
</comment>
<keyword evidence="7" id="KW-0539">Nucleus</keyword>
<evidence type="ECO:0000313" key="11">
    <source>
        <dbReference type="EMBL" id="KAL1535716.1"/>
    </source>
</evidence>
<dbReference type="Proteomes" id="UP001567538">
    <property type="component" value="Unassembled WGS sequence"/>
</dbReference>
<reference evidence="11 12" key="1">
    <citation type="submission" date="2024-06" db="EMBL/GenBank/DDBJ databases">
        <title>A chromosome level genome sequence of Diviner's sage (Salvia divinorum).</title>
        <authorList>
            <person name="Ford S.A."/>
            <person name="Ro D.-K."/>
            <person name="Ness R.W."/>
            <person name="Phillips M.A."/>
        </authorList>
    </citation>
    <scope>NUCLEOTIDE SEQUENCE [LARGE SCALE GENOMIC DNA]</scope>
    <source>
        <strain evidence="11">SAF-2024a</strain>
        <tissue evidence="11">Leaf</tissue>
    </source>
</reference>
<keyword evidence="6" id="KW-0804">Transcription</keyword>
<name>A0ABD1FV59_SALDI</name>
<evidence type="ECO:0000256" key="1">
    <source>
        <dbReference type="ARBA" id="ARBA00004123"/>
    </source>
</evidence>
<evidence type="ECO:0000256" key="8">
    <source>
        <dbReference type="PROSITE-ProRule" id="PRU00042"/>
    </source>
</evidence>
<evidence type="ECO:0000313" key="12">
    <source>
        <dbReference type="Proteomes" id="UP001567538"/>
    </source>
</evidence>
<keyword evidence="3 8" id="KW-0863">Zinc-finger</keyword>
<evidence type="ECO:0000256" key="3">
    <source>
        <dbReference type="ARBA" id="ARBA00022771"/>
    </source>
</evidence>
<dbReference type="Gene3D" id="3.30.160.60">
    <property type="entry name" value="Classic Zinc Finger"/>
    <property type="match status" value="1"/>
</dbReference>
<feature type="region of interest" description="Disordered" evidence="9">
    <location>
        <begin position="1"/>
        <end position="26"/>
    </location>
</feature>
<dbReference type="InterPro" id="IPR036236">
    <property type="entry name" value="Znf_C2H2_sf"/>
</dbReference>